<evidence type="ECO:0000313" key="10">
    <source>
        <dbReference type="Proteomes" id="UP001626550"/>
    </source>
</evidence>
<dbReference type="PANTHER" id="PTHR11588">
    <property type="entry name" value="TUBULIN"/>
    <property type="match status" value="1"/>
</dbReference>
<dbReference type="Gene3D" id="3.40.50.1440">
    <property type="entry name" value="Tubulin/FtsZ, GTPase domain"/>
    <property type="match status" value="1"/>
</dbReference>
<evidence type="ECO:0000259" key="8">
    <source>
        <dbReference type="SMART" id="SM00865"/>
    </source>
</evidence>
<dbReference type="GO" id="GO:0005874">
    <property type="term" value="C:microtubule"/>
    <property type="evidence" value="ECO:0007669"/>
    <property type="project" value="UniProtKB-KW"/>
</dbReference>
<keyword evidence="4" id="KW-0378">Hydrolase</keyword>
<dbReference type="AlphaFoldDB" id="A0ABD2PR43"/>
<dbReference type="SUPFAM" id="SSF55307">
    <property type="entry name" value="Tubulin C-terminal domain-like"/>
    <property type="match status" value="1"/>
</dbReference>
<evidence type="ECO:0000256" key="1">
    <source>
        <dbReference type="ARBA" id="ARBA00009636"/>
    </source>
</evidence>
<keyword evidence="3" id="KW-0547">Nucleotide-binding</keyword>
<dbReference type="PRINTS" id="PR01162">
    <property type="entry name" value="ALPHATUBULIN"/>
</dbReference>
<protein>
    <submittedName>
        <fullName evidence="9">Tubulin alpha-3C/D chain</fullName>
    </submittedName>
</protein>
<name>A0ABD2PR43_9PLAT</name>
<comment type="similarity">
    <text evidence="1">Belongs to the tubulin family.</text>
</comment>
<keyword evidence="10" id="KW-1185">Reference proteome</keyword>
<feature type="domain" description="Tubulin/FtsZ GTPase" evidence="7">
    <location>
        <begin position="51"/>
        <end position="248"/>
    </location>
</feature>
<dbReference type="InterPro" id="IPR037103">
    <property type="entry name" value="Tubulin/FtsZ-like_C"/>
</dbReference>
<dbReference type="Pfam" id="PF03953">
    <property type="entry name" value="Tubulin_C"/>
    <property type="match status" value="1"/>
</dbReference>
<dbReference type="SMART" id="SM00865">
    <property type="entry name" value="Tubulin_C"/>
    <property type="match status" value="1"/>
</dbReference>
<accession>A0ABD2PR43</accession>
<dbReference type="GO" id="GO:0005525">
    <property type="term" value="F:GTP binding"/>
    <property type="evidence" value="ECO:0007669"/>
    <property type="project" value="UniProtKB-KW"/>
</dbReference>
<keyword evidence="2" id="KW-0493">Microtubule</keyword>
<proteinExistence type="inferred from homology"/>
<evidence type="ECO:0000256" key="2">
    <source>
        <dbReference type="ARBA" id="ARBA00022701"/>
    </source>
</evidence>
<dbReference type="Pfam" id="PF00091">
    <property type="entry name" value="Tubulin"/>
    <property type="match status" value="1"/>
</dbReference>
<dbReference type="InterPro" id="IPR002452">
    <property type="entry name" value="Alpha_tubulin"/>
</dbReference>
<dbReference type="Proteomes" id="UP001626550">
    <property type="component" value="Unassembled WGS sequence"/>
</dbReference>
<reference evidence="9 10" key="1">
    <citation type="submission" date="2024-11" db="EMBL/GenBank/DDBJ databases">
        <title>Adaptive evolution of stress response genes in parasites aligns with host niche diversity.</title>
        <authorList>
            <person name="Hahn C."/>
            <person name="Resl P."/>
        </authorList>
    </citation>
    <scope>NUCLEOTIDE SEQUENCE [LARGE SCALE GENOMIC DNA]</scope>
    <source>
        <strain evidence="9">EGGRZ-B1_66</strain>
        <tissue evidence="9">Body</tissue>
    </source>
</reference>
<evidence type="ECO:0000256" key="5">
    <source>
        <dbReference type="ARBA" id="ARBA00023134"/>
    </source>
</evidence>
<dbReference type="PRINTS" id="PR01161">
    <property type="entry name" value="TUBULIN"/>
</dbReference>
<dbReference type="InterPro" id="IPR018316">
    <property type="entry name" value="Tubulin/FtsZ_2-layer-sand-dom"/>
</dbReference>
<dbReference type="SMART" id="SM00864">
    <property type="entry name" value="Tubulin"/>
    <property type="match status" value="1"/>
</dbReference>
<dbReference type="GO" id="GO:0016787">
    <property type="term" value="F:hydrolase activity"/>
    <property type="evidence" value="ECO:0007669"/>
    <property type="project" value="UniProtKB-KW"/>
</dbReference>
<evidence type="ECO:0000256" key="3">
    <source>
        <dbReference type="ARBA" id="ARBA00022741"/>
    </source>
</evidence>
<dbReference type="InterPro" id="IPR008280">
    <property type="entry name" value="Tub_FtsZ_C"/>
</dbReference>
<comment type="caution">
    <text evidence="9">The sequence shown here is derived from an EMBL/GenBank/DDBJ whole genome shotgun (WGS) entry which is preliminary data.</text>
</comment>
<dbReference type="InterPro" id="IPR036525">
    <property type="entry name" value="Tubulin/FtsZ_GTPase_sf"/>
</dbReference>
<comment type="catalytic activity">
    <reaction evidence="6">
        <text>GTP + H2O = GDP + phosphate + H(+)</text>
        <dbReference type="Rhea" id="RHEA:19669"/>
        <dbReference type="ChEBI" id="CHEBI:15377"/>
        <dbReference type="ChEBI" id="CHEBI:15378"/>
        <dbReference type="ChEBI" id="CHEBI:37565"/>
        <dbReference type="ChEBI" id="CHEBI:43474"/>
        <dbReference type="ChEBI" id="CHEBI:58189"/>
    </reaction>
    <physiologicalReaction direction="left-to-right" evidence="6">
        <dbReference type="Rhea" id="RHEA:19670"/>
    </physiologicalReaction>
</comment>
<feature type="domain" description="Tubulin/FtsZ 2-layer sandwich" evidence="8">
    <location>
        <begin position="250"/>
        <end position="395"/>
    </location>
</feature>
<dbReference type="Gene3D" id="3.30.1330.20">
    <property type="entry name" value="Tubulin/FtsZ, C-terminal domain"/>
    <property type="match status" value="1"/>
</dbReference>
<gene>
    <name evidence="9" type="primary">TUBA3D_7</name>
    <name evidence="9" type="ORF">Ciccas_011796</name>
</gene>
<keyword evidence="5" id="KW-0342">GTP-binding</keyword>
<dbReference type="InterPro" id="IPR003008">
    <property type="entry name" value="Tubulin_FtsZ_GTPase"/>
</dbReference>
<dbReference type="SUPFAM" id="SSF52490">
    <property type="entry name" value="Tubulin nucleotide-binding domain-like"/>
    <property type="match status" value="1"/>
</dbReference>
<evidence type="ECO:0000259" key="7">
    <source>
        <dbReference type="SMART" id="SM00864"/>
    </source>
</evidence>
<dbReference type="EMBL" id="JBJKFK010003676">
    <property type="protein sequence ID" value="KAL3309655.1"/>
    <property type="molecule type" value="Genomic_DNA"/>
</dbReference>
<dbReference type="CDD" id="cd02186">
    <property type="entry name" value="alpha_tubulin"/>
    <property type="match status" value="1"/>
</dbReference>
<dbReference type="InterPro" id="IPR023123">
    <property type="entry name" value="Tubulin_C"/>
</dbReference>
<evidence type="ECO:0000256" key="6">
    <source>
        <dbReference type="ARBA" id="ARBA00049117"/>
    </source>
</evidence>
<organism evidence="9 10">
    <name type="scientific">Cichlidogyrus casuarinus</name>
    <dbReference type="NCBI Taxonomy" id="1844966"/>
    <lineage>
        <taxon>Eukaryota</taxon>
        <taxon>Metazoa</taxon>
        <taxon>Spiralia</taxon>
        <taxon>Lophotrochozoa</taxon>
        <taxon>Platyhelminthes</taxon>
        <taxon>Monogenea</taxon>
        <taxon>Monopisthocotylea</taxon>
        <taxon>Dactylogyridea</taxon>
        <taxon>Ancyrocephalidae</taxon>
        <taxon>Cichlidogyrus</taxon>
    </lineage>
</organism>
<evidence type="ECO:0000256" key="4">
    <source>
        <dbReference type="ARBA" id="ARBA00022801"/>
    </source>
</evidence>
<dbReference type="InterPro" id="IPR000217">
    <property type="entry name" value="Tubulin"/>
</dbReference>
<evidence type="ECO:0000313" key="9">
    <source>
        <dbReference type="EMBL" id="KAL3309655.1"/>
    </source>
</evidence>
<sequence length="443" mass="49405">MKDFKGEILNLHLGQAGAQIGHACWELNCLEHGINPCGRLYPDTNPCDENFHAFFNESLYGLYVPRAVFVDTEPTPIDEIRRGHYRNLFHPNSLVSGNEDSGCNYARGFYKKYEEMREVTAEAIRRQAESCDRLQGFIMYHSLGGGTGGGFGSSLISSLTQDYPKKAKIELGIFPSPRLQSFAVEPYNCLLASSASIDDSEVVFMIDNEAAWDNLRRSLNLKRPTFFNINRVIAQILSSVTAPMRFDGDLNGDLTAYRTNLVPYPAIHFPVISYSPLVPFGKSLHEENSAENITKAVFEPRNTLLSLDPRKGKYMAVVIMYRGDIDSVQCNTAIQKIKASKSVRFVDWCPTGFKVDINHQPVTVVPKGDLAPALRSCTALANTTAVGNALDICCQKFKKLYAKKAFVHWYVQEGMEEATFGKCAESIEGLIKDYEEAGKDSNQ</sequence>
<dbReference type="Gene3D" id="1.10.287.600">
    <property type="entry name" value="Helix hairpin bin"/>
    <property type="match status" value="1"/>
</dbReference>